<dbReference type="InterPro" id="IPR036610">
    <property type="entry name" value="PEBP-like_sf"/>
</dbReference>
<reference evidence="1 2" key="1">
    <citation type="journal article" date="2024" name="BMC Genomics">
        <title>Genome assembly of redclaw crayfish (Cherax quadricarinatus) provides insights into its immune adaptation and hypoxia tolerance.</title>
        <authorList>
            <person name="Liu Z."/>
            <person name="Zheng J."/>
            <person name="Li H."/>
            <person name="Fang K."/>
            <person name="Wang S."/>
            <person name="He J."/>
            <person name="Zhou D."/>
            <person name="Weng S."/>
            <person name="Chi M."/>
            <person name="Gu Z."/>
            <person name="He J."/>
            <person name="Li F."/>
            <person name="Wang M."/>
        </authorList>
    </citation>
    <scope>NUCLEOTIDE SEQUENCE [LARGE SCALE GENOMIC DNA]</scope>
    <source>
        <strain evidence="1">ZL_2023a</strain>
    </source>
</reference>
<dbReference type="EMBL" id="JARKIK010000010">
    <property type="protein sequence ID" value="KAK8749028.1"/>
    <property type="molecule type" value="Genomic_DNA"/>
</dbReference>
<proteinExistence type="predicted"/>
<dbReference type="EMBL" id="JARKIK010000010">
    <property type="protein sequence ID" value="KAK8749026.1"/>
    <property type="molecule type" value="Genomic_DNA"/>
</dbReference>
<evidence type="ECO:0008006" key="3">
    <source>
        <dbReference type="Google" id="ProtNLM"/>
    </source>
</evidence>
<accession>A0AAW0YAH4</accession>
<dbReference type="InterPro" id="IPR035810">
    <property type="entry name" value="PEBP_euk"/>
</dbReference>
<dbReference type="Pfam" id="PF01161">
    <property type="entry name" value="PBP"/>
    <property type="match status" value="1"/>
</dbReference>
<organism evidence="1 2">
    <name type="scientific">Cherax quadricarinatus</name>
    <name type="common">Australian red claw crayfish</name>
    <dbReference type="NCBI Taxonomy" id="27406"/>
    <lineage>
        <taxon>Eukaryota</taxon>
        <taxon>Metazoa</taxon>
        <taxon>Ecdysozoa</taxon>
        <taxon>Arthropoda</taxon>
        <taxon>Crustacea</taxon>
        <taxon>Multicrustacea</taxon>
        <taxon>Malacostraca</taxon>
        <taxon>Eumalacostraca</taxon>
        <taxon>Eucarida</taxon>
        <taxon>Decapoda</taxon>
        <taxon>Pleocyemata</taxon>
        <taxon>Astacidea</taxon>
        <taxon>Parastacoidea</taxon>
        <taxon>Parastacidae</taxon>
        <taxon>Cherax</taxon>
    </lineage>
</organism>
<dbReference type="SUPFAM" id="SSF49777">
    <property type="entry name" value="PEBP-like"/>
    <property type="match status" value="1"/>
</dbReference>
<dbReference type="PANTHER" id="PTHR11362">
    <property type="entry name" value="PHOSPHATIDYLETHANOLAMINE-BINDING PROTEIN"/>
    <property type="match status" value="1"/>
</dbReference>
<name>A0AAW0YAH4_CHEQU</name>
<keyword evidence="2" id="KW-1185">Reference proteome</keyword>
<dbReference type="EMBL" id="JARKIK010000010">
    <property type="protein sequence ID" value="KAK8749027.1"/>
    <property type="molecule type" value="Genomic_DNA"/>
</dbReference>
<gene>
    <name evidence="1" type="ORF">OTU49_015643</name>
</gene>
<evidence type="ECO:0000313" key="2">
    <source>
        <dbReference type="Proteomes" id="UP001445076"/>
    </source>
</evidence>
<reference evidence="1" key="2">
    <citation type="submission" date="2024-01" db="EMBL/GenBank/DDBJ databases">
        <authorList>
            <person name="He J."/>
            <person name="Wang M."/>
            <person name="Zheng J."/>
            <person name="Liu Z."/>
        </authorList>
    </citation>
    <scope>NUCLEOTIDE SEQUENCE</scope>
    <source>
        <strain evidence="1">ZL_2023a</strain>
        <tissue evidence="1">Muscle</tissue>
    </source>
</reference>
<protein>
    <recommendedName>
        <fullName evidence="3">Phosphatidylethanolamine-binding protein</fullName>
    </recommendedName>
</protein>
<dbReference type="PANTHER" id="PTHR11362:SF82">
    <property type="entry name" value="PHOSPHATIDYLETHANOLAMINE-BINDING PROTEIN 4"/>
    <property type="match status" value="1"/>
</dbReference>
<dbReference type="AlphaFoldDB" id="A0AAW0YAH4"/>
<comment type="caution">
    <text evidence="1">The sequence shown here is derived from an EMBL/GenBank/DDBJ whole genome shotgun (WGS) entry which is preliminary data.</text>
</comment>
<evidence type="ECO:0000313" key="1">
    <source>
        <dbReference type="EMBL" id="KAK8749028.1"/>
    </source>
</evidence>
<sequence>MDEQKVVPDVIDAAPPATVVVKFGEIEVKNGTVLTPTQTKYPPTHLSWPLEDDTLYTLCMTDPDAPSRKAPKFREWHHWLVVNVPGCEVKDGDVLSQYVGSGPPKGTGLHRYVYLVYKQKSKLTCDEPRLTNTSGANRGCFSIRKFAAKYGLELVAGNFYQAEYDSYCEELYKQLKG</sequence>
<dbReference type="Gene3D" id="3.90.280.10">
    <property type="entry name" value="PEBP-like"/>
    <property type="match status" value="1"/>
</dbReference>
<dbReference type="InterPro" id="IPR008914">
    <property type="entry name" value="PEBP"/>
</dbReference>
<dbReference type="EMBL" id="JARKIK010000010">
    <property type="protein sequence ID" value="KAK8749029.1"/>
    <property type="molecule type" value="Genomic_DNA"/>
</dbReference>
<dbReference type="CDD" id="cd00866">
    <property type="entry name" value="PEBP_euk"/>
    <property type="match status" value="1"/>
</dbReference>
<dbReference type="Proteomes" id="UP001445076">
    <property type="component" value="Unassembled WGS sequence"/>
</dbReference>